<reference evidence="3" key="1">
    <citation type="journal article" date="2023" name="Int. J. Syst. Evol. Microbiol.">
        <title>Mesoterricola silvestris gen. nov., sp. nov., Mesoterricola sediminis sp. nov., Geothrix oryzae sp. nov., Geothrix edaphica sp. nov., Geothrix rubra sp. nov., and Geothrix limicola sp. nov., six novel members of Acidobacteriota isolated from soils.</title>
        <authorList>
            <person name="Itoh H."/>
            <person name="Sugisawa Y."/>
            <person name="Mise K."/>
            <person name="Xu Z."/>
            <person name="Kuniyasu M."/>
            <person name="Ushijima N."/>
            <person name="Kawano K."/>
            <person name="Kobayashi E."/>
            <person name="Shiratori Y."/>
            <person name="Masuda Y."/>
            <person name="Senoo K."/>
        </authorList>
    </citation>
    <scope>NUCLEOTIDE SEQUENCE [LARGE SCALE GENOMIC DNA]</scope>
    <source>
        <strain evidence="3">W79</strain>
    </source>
</reference>
<keyword evidence="1" id="KW-0812">Transmembrane</keyword>
<dbReference type="Gene3D" id="1.25.40.10">
    <property type="entry name" value="Tetratricopeptide repeat domain"/>
    <property type="match status" value="1"/>
</dbReference>
<evidence type="ECO:0000313" key="2">
    <source>
        <dbReference type="EMBL" id="BDU74557.1"/>
    </source>
</evidence>
<evidence type="ECO:0000256" key="1">
    <source>
        <dbReference type="SAM" id="Phobius"/>
    </source>
</evidence>
<dbReference type="InterPro" id="IPR011990">
    <property type="entry name" value="TPR-like_helical_dom_sf"/>
</dbReference>
<dbReference type="Proteomes" id="UP001238179">
    <property type="component" value="Chromosome"/>
</dbReference>
<protein>
    <recommendedName>
        <fullName evidence="4">Tetratricopeptide repeat protein</fullName>
    </recommendedName>
</protein>
<accession>A0AA48KBQ4</accession>
<dbReference type="EMBL" id="AP027080">
    <property type="protein sequence ID" value="BDU74557.1"/>
    <property type="molecule type" value="Genomic_DNA"/>
</dbReference>
<evidence type="ECO:0000313" key="3">
    <source>
        <dbReference type="Proteomes" id="UP001238179"/>
    </source>
</evidence>
<dbReference type="SUPFAM" id="SSF48452">
    <property type="entry name" value="TPR-like"/>
    <property type="match status" value="1"/>
</dbReference>
<sequence length="239" mass="27323">MLNLLMGLGVAIGVVLILLPLKVTLWIGIPLGLAAGIALFIWRSRQVQNQLETIFNRAGELMKKQQFDPAIEVMKEGYALSRWQFMVKGSIDGQIGVVQYVRKKNEEAEPLLRTASYQHYIAKAMLGILQWKRGDKKQAKETFTLALKAGKKESLLYAVYAWVLNEMKERDKAIEVVNKGLAICQGDERLAAQRTCLQNNKPMKMKVYGEQWYQFMLERPIIRQEPPPFARISKRSIRG</sequence>
<name>A0AA48KBQ4_9BACT</name>
<organism evidence="2 3">
    <name type="scientific">Mesoterricola silvestris</name>
    <dbReference type="NCBI Taxonomy" id="2927979"/>
    <lineage>
        <taxon>Bacteria</taxon>
        <taxon>Pseudomonadati</taxon>
        <taxon>Acidobacteriota</taxon>
        <taxon>Holophagae</taxon>
        <taxon>Holophagales</taxon>
        <taxon>Holophagaceae</taxon>
        <taxon>Mesoterricola</taxon>
    </lineage>
</organism>
<keyword evidence="1" id="KW-0472">Membrane</keyword>
<gene>
    <name evidence="2" type="ORF">METEAL_37310</name>
</gene>
<dbReference type="AlphaFoldDB" id="A0AA48KBQ4"/>
<keyword evidence="3" id="KW-1185">Reference proteome</keyword>
<dbReference type="KEGG" id="msil:METEAL_37310"/>
<evidence type="ECO:0008006" key="4">
    <source>
        <dbReference type="Google" id="ProtNLM"/>
    </source>
</evidence>
<dbReference type="RefSeq" id="WP_316413232.1">
    <property type="nucleotide sequence ID" value="NZ_AP027080.1"/>
</dbReference>
<feature type="transmembrane region" description="Helical" evidence="1">
    <location>
        <begin position="12"/>
        <end position="42"/>
    </location>
</feature>
<proteinExistence type="predicted"/>
<keyword evidence="1" id="KW-1133">Transmembrane helix</keyword>